<feature type="chain" id="PRO_5045767861" description="Porin" evidence="1">
    <location>
        <begin position="19"/>
        <end position="81"/>
    </location>
</feature>
<organism evidence="2 3">
    <name type="scientific">Methylobacterium goesingense</name>
    <dbReference type="NCBI Taxonomy" id="243690"/>
    <lineage>
        <taxon>Bacteria</taxon>
        <taxon>Pseudomonadati</taxon>
        <taxon>Pseudomonadota</taxon>
        <taxon>Alphaproteobacteria</taxon>
        <taxon>Hyphomicrobiales</taxon>
        <taxon>Methylobacteriaceae</taxon>
        <taxon>Methylobacterium</taxon>
    </lineage>
</organism>
<evidence type="ECO:0000313" key="3">
    <source>
        <dbReference type="Proteomes" id="UP001549145"/>
    </source>
</evidence>
<proteinExistence type="predicted"/>
<evidence type="ECO:0008006" key="4">
    <source>
        <dbReference type="Google" id="ProtNLM"/>
    </source>
</evidence>
<dbReference type="Proteomes" id="UP001549145">
    <property type="component" value="Unassembled WGS sequence"/>
</dbReference>
<gene>
    <name evidence="2" type="ORF">ABID43_000474</name>
</gene>
<protein>
    <recommendedName>
        <fullName evidence="4">Porin</fullName>
    </recommendedName>
</protein>
<evidence type="ECO:0000313" key="2">
    <source>
        <dbReference type="EMBL" id="MET3690955.1"/>
    </source>
</evidence>
<reference evidence="2 3" key="1">
    <citation type="submission" date="2024-06" db="EMBL/GenBank/DDBJ databases">
        <title>Genomic Encyclopedia of Type Strains, Phase IV (KMG-IV): sequencing the most valuable type-strain genomes for metagenomic binning, comparative biology and taxonomic classification.</title>
        <authorList>
            <person name="Goeker M."/>
        </authorList>
    </citation>
    <scope>NUCLEOTIDE SEQUENCE [LARGE SCALE GENOMIC DNA]</scope>
    <source>
        <strain evidence="2 3">DSM 21331</strain>
    </source>
</reference>
<sequence length="81" mass="8453">MRNALVLALILCAPAASAGPLDFFTGVPDAPGVVRGGSFGPSGNDYYGDMRLGGSSRTALTVRHARAKLQPAAREKRLPRS</sequence>
<keyword evidence="1" id="KW-0732">Signal</keyword>
<dbReference type="EMBL" id="JBEPMM010000001">
    <property type="protein sequence ID" value="MET3690955.1"/>
    <property type="molecule type" value="Genomic_DNA"/>
</dbReference>
<comment type="caution">
    <text evidence="2">The sequence shown here is derived from an EMBL/GenBank/DDBJ whole genome shotgun (WGS) entry which is preliminary data.</text>
</comment>
<name>A0ABV2KZF3_9HYPH</name>
<keyword evidence="3" id="KW-1185">Reference proteome</keyword>
<accession>A0ABV2KZF3</accession>
<feature type="signal peptide" evidence="1">
    <location>
        <begin position="1"/>
        <end position="18"/>
    </location>
</feature>
<evidence type="ECO:0000256" key="1">
    <source>
        <dbReference type="SAM" id="SignalP"/>
    </source>
</evidence>
<dbReference type="RefSeq" id="WP_238275099.1">
    <property type="nucleotide sequence ID" value="NZ_BPQL01000004.1"/>
</dbReference>